<gene>
    <name evidence="7" type="ORF">MICPUN_87459</name>
</gene>
<dbReference type="PANTHER" id="PTHR45700:SF8">
    <property type="entry name" value="HECT-TYPE E3 UBIQUITIN TRANSFERASE"/>
    <property type="match status" value="1"/>
</dbReference>
<evidence type="ECO:0000256" key="2">
    <source>
        <dbReference type="ARBA" id="ARBA00012485"/>
    </source>
</evidence>
<dbReference type="GeneID" id="8248447"/>
<dbReference type="KEGG" id="mis:MICPUN_87459"/>
<reference evidence="7 8" key="1">
    <citation type="journal article" date="2009" name="Science">
        <title>Green evolution and dynamic adaptations revealed by genomes of the marine picoeukaryotes Micromonas.</title>
        <authorList>
            <person name="Worden A.Z."/>
            <person name="Lee J.H."/>
            <person name="Mock T."/>
            <person name="Rouze P."/>
            <person name="Simmons M.P."/>
            <person name="Aerts A.L."/>
            <person name="Allen A.E."/>
            <person name="Cuvelier M.L."/>
            <person name="Derelle E."/>
            <person name="Everett M.V."/>
            <person name="Foulon E."/>
            <person name="Grimwood J."/>
            <person name="Gundlach H."/>
            <person name="Henrissat B."/>
            <person name="Napoli C."/>
            <person name="McDonald S.M."/>
            <person name="Parker M.S."/>
            <person name="Rombauts S."/>
            <person name="Salamov A."/>
            <person name="Von Dassow P."/>
            <person name="Badger J.H."/>
            <person name="Coutinho P.M."/>
            <person name="Demir E."/>
            <person name="Dubchak I."/>
            <person name="Gentemann C."/>
            <person name="Eikrem W."/>
            <person name="Gready J.E."/>
            <person name="John U."/>
            <person name="Lanier W."/>
            <person name="Lindquist E.A."/>
            <person name="Lucas S."/>
            <person name="Mayer K.F."/>
            <person name="Moreau H."/>
            <person name="Not F."/>
            <person name="Otillar R."/>
            <person name="Panaud O."/>
            <person name="Pangilinan J."/>
            <person name="Paulsen I."/>
            <person name="Piegu B."/>
            <person name="Poliakov A."/>
            <person name="Robbens S."/>
            <person name="Schmutz J."/>
            <person name="Toulza E."/>
            <person name="Wyss T."/>
            <person name="Zelensky A."/>
            <person name="Zhou K."/>
            <person name="Armbrust E.V."/>
            <person name="Bhattacharya D."/>
            <person name="Goodenough U.W."/>
            <person name="Van de Peer Y."/>
            <person name="Grigoriev I.V."/>
        </authorList>
    </citation>
    <scope>NUCLEOTIDE SEQUENCE [LARGE SCALE GENOMIC DNA]</scope>
    <source>
        <strain evidence="8">RCC299 / NOUM17</strain>
    </source>
</reference>
<dbReference type="FunFam" id="3.30.2410.10:FF:000003">
    <property type="entry name" value="probable E3 ubiquitin-protein ligase HERC4 isoform X1"/>
    <property type="match status" value="1"/>
</dbReference>
<dbReference type="Proteomes" id="UP000002009">
    <property type="component" value="Chromosome 13"/>
</dbReference>
<dbReference type="RefSeq" id="XP_002505517.1">
    <property type="nucleotide sequence ID" value="XM_002505471.1"/>
</dbReference>
<dbReference type="PROSITE" id="PS50237">
    <property type="entry name" value="HECT"/>
    <property type="match status" value="1"/>
</dbReference>
<dbReference type="EC" id="2.3.2.26" evidence="2"/>
<dbReference type="InParanoid" id="C1EF26"/>
<keyword evidence="3" id="KW-0808">Transferase</keyword>
<dbReference type="CDD" id="cd00078">
    <property type="entry name" value="HECTc"/>
    <property type="match status" value="1"/>
</dbReference>
<feature type="domain" description="HECT" evidence="6">
    <location>
        <begin position="54"/>
        <end position="383"/>
    </location>
</feature>
<evidence type="ECO:0000256" key="1">
    <source>
        <dbReference type="ARBA" id="ARBA00000885"/>
    </source>
</evidence>
<dbReference type="Gene3D" id="3.30.2160.10">
    <property type="entry name" value="Hect, E3 ligase catalytic domain"/>
    <property type="match status" value="1"/>
</dbReference>
<dbReference type="Gene3D" id="3.90.1750.10">
    <property type="entry name" value="Hect, E3 ligase catalytic domains"/>
    <property type="match status" value="1"/>
</dbReference>
<name>C1EF26_MICCC</name>
<evidence type="ECO:0000256" key="4">
    <source>
        <dbReference type="ARBA" id="ARBA00022786"/>
    </source>
</evidence>
<dbReference type="OMA" id="FARRINI"/>
<feature type="active site" description="Glycyl thioester intermediate" evidence="5">
    <location>
        <position position="351"/>
    </location>
</feature>
<dbReference type="AlphaFoldDB" id="C1EF26"/>
<dbReference type="Pfam" id="PF00632">
    <property type="entry name" value="HECT"/>
    <property type="match status" value="1"/>
</dbReference>
<proteinExistence type="predicted"/>
<evidence type="ECO:0000313" key="7">
    <source>
        <dbReference type="EMBL" id="ACO66775.1"/>
    </source>
</evidence>
<comment type="catalytic activity">
    <reaction evidence="1">
        <text>S-ubiquitinyl-[E2 ubiquitin-conjugating enzyme]-L-cysteine + [acceptor protein]-L-lysine = [E2 ubiquitin-conjugating enzyme]-L-cysteine + N(6)-ubiquitinyl-[acceptor protein]-L-lysine.</text>
        <dbReference type="EC" id="2.3.2.26"/>
    </reaction>
</comment>
<dbReference type="STRING" id="296587.C1EF26"/>
<evidence type="ECO:0000313" key="8">
    <source>
        <dbReference type="Proteomes" id="UP000002009"/>
    </source>
</evidence>
<dbReference type="EMBL" id="CP001331">
    <property type="protein sequence ID" value="ACO66775.1"/>
    <property type="molecule type" value="Genomic_DNA"/>
</dbReference>
<evidence type="ECO:0000256" key="3">
    <source>
        <dbReference type="ARBA" id="ARBA00022679"/>
    </source>
</evidence>
<evidence type="ECO:0000259" key="6">
    <source>
        <dbReference type="PROSITE" id="PS50237"/>
    </source>
</evidence>
<dbReference type="SUPFAM" id="SSF56204">
    <property type="entry name" value="Hect, E3 ligase catalytic domain"/>
    <property type="match status" value="1"/>
</dbReference>
<sequence>MLQAHVFEHYALGSPFDRADACAVSDLACPYLKLDVRRDCLLADTMRQLAYHVRCGDIRKPLRVRFVGEEGVDEGGVQKEFFQLIAPEVFSKRVGFEWDDETNCCWFAKGKQPWAEYELAGVIVGLAVYNGHVLDLRLPKAAYKKLTGERVGLADLRDVAPWHHNAALCLLRCENEDECASFGFSFSASYVDDVSGETECVDLLPPCGEETRVTMANRTEYVHRYAEWYLVDSVAAQFDAFRVGFERLCSGSCVSMFRSDELESVIVGAPSLDFRALQANCSYEDGLLVDSDLSRWFWDVVHLDLTAHQRRRLLCFVTGCDRAPVAGLGSVRLALSVNGSDDARLPTAHTCFNHLMLPRYSCREVLRERLTTAIENAEGFGLQ</sequence>
<keyword evidence="8" id="KW-1185">Reference proteome</keyword>
<dbReference type="GO" id="GO:0061630">
    <property type="term" value="F:ubiquitin protein ligase activity"/>
    <property type="evidence" value="ECO:0007669"/>
    <property type="project" value="UniProtKB-EC"/>
</dbReference>
<dbReference type="Gene3D" id="3.30.2410.10">
    <property type="entry name" value="Hect, E3 ligase catalytic domain"/>
    <property type="match status" value="1"/>
</dbReference>
<dbReference type="SMART" id="SM00119">
    <property type="entry name" value="HECTc"/>
    <property type="match status" value="1"/>
</dbReference>
<keyword evidence="4 5" id="KW-0833">Ubl conjugation pathway</keyword>
<dbReference type="OrthoDB" id="8068875at2759"/>
<organism evidence="7 8">
    <name type="scientific">Micromonas commoda (strain RCC299 / NOUM17 / CCMP2709)</name>
    <name type="common">Picoplanktonic green alga</name>
    <dbReference type="NCBI Taxonomy" id="296587"/>
    <lineage>
        <taxon>Eukaryota</taxon>
        <taxon>Viridiplantae</taxon>
        <taxon>Chlorophyta</taxon>
        <taxon>Mamiellophyceae</taxon>
        <taxon>Mamiellales</taxon>
        <taxon>Mamiellaceae</taxon>
        <taxon>Micromonas</taxon>
    </lineage>
</organism>
<accession>C1EF26</accession>
<dbReference type="InterPro" id="IPR044611">
    <property type="entry name" value="E3A/B/C-like"/>
</dbReference>
<dbReference type="PANTHER" id="PTHR45700">
    <property type="entry name" value="UBIQUITIN-PROTEIN LIGASE E3C"/>
    <property type="match status" value="1"/>
</dbReference>
<protein>
    <recommendedName>
        <fullName evidence="2">HECT-type E3 ubiquitin transferase</fullName>
        <ecNumber evidence="2">2.3.2.26</ecNumber>
    </recommendedName>
</protein>
<evidence type="ECO:0000256" key="5">
    <source>
        <dbReference type="PROSITE-ProRule" id="PRU00104"/>
    </source>
</evidence>
<dbReference type="InterPro" id="IPR035983">
    <property type="entry name" value="Hect_E3_ubiquitin_ligase"/>
</dbReference>
<dbReference type="eggNOG" id="KOG0941">
    <property type="taxonomic scope" value="Eukaryota"/>
</dbReference>
<dbReference type="InterPro" id="IPR000569">
    <property type="entry name" value="HECT_dom"/>
</dbReference>
<dbReference type="GO" id="GO:0000209">
    <property type="term" value="P:protein polyubiquitination"/>
    <property type="evidence" value="ECO:0007669"/>
    <property type="project" value="InterPro"/>
</dbReference>